<proteinExistence type="predicted"/>
<gene>
    <name evidence="1" type="ORF">ACAOBT_LOCUS17199</name>
</gene>
<evidence type="ECO:0000313" key="1">
    <source>
        <dbReference type="EMBL" id="CAH1986356.1"/>
    </source>
</evidence>
<protein>
    <submittedName>
        <fullName evidence="1">Uncharacterized protein</fullName>
    </submittedName>
</protein>
<dbReference type="AlphaFoldDB" id="A0A9P0PJJ7"/>
<name>A0A9P0PJJ7_ACAOB</name>
<organism evidence="1 2">
    <name type="scientific">Acanthoscelides obtectus</name>
    <name type="common">Bean weevil</name>
    <name type="synonym">Bruchus obtectus</name>
    <dbReference type="NCBI Taxonomy" id="200917"/>
    <lineage>
        <taxon>Eukaryota</taxon>
        <taxon>Metazoa</taxon>
        <taxon>Ecdysozoa</taxon>
        <taxon>Arthropoda</taxon>
        <taxon>Hexapoda</taxon>
        <taxon>Insecta</taxon>
        <taxon>Pterygota</taxon>
        <taxon>Neoptera</taxon>
        <taxon>Endopterygota</taxon>
        <taxon>Coleoptera</taxon>
        <taxon>Polyphaga</taxon>
        <taxon>Cucujiformia</taxon>
        <taxon>Chrysomeloidea</taxon>
        <taxon>Chrysomelidae</taxon>
        <taxon>Bruchinae</taxon>
        <taxon>Bruchini</taxon>
        <taxon>Acanthoscelides</taxon>
    </lineage>
</organism>
<keyword evidence="2" id="KW-1185">Reference proteome</keyword>
<accession>A0A9P0PJJ7</accession>
<evidence type="ECO:0000313" key="2">
    <source>
        <dbReference type="Proteomes" id="UP001152888"/>
    </source>
</evidence>
<reference evidence="1" key="1">
    <citation type="submission" date="2022-03" db="EMBL/GenBank/DDBJ databases">
        <authorList>
            <person name="Sayadi A."/>
        </authorList>
    </citation>
    <scope>NUCLEOTIDE SEQUENCE</scope>
</reference>
<sequence>MVELSKKIRQRIQDEFVGFTYSNLLKKLPDNKVKKIAPTINQPSTAKPYQKSLIEKSRYTIYESKIKQSMQIR</sequence>
<dbReference type="Proteomes" id="UP001152888">
    <property type="component" value="Unassembled WGS sequence"/>
</dbReference>
<dbReference type="EMBL" id="CAKOFQ010006998">
    <property type="protein sequence ID" value="CAH1986356.1"/>
    <property type="molecule type" value="Genomic_DNA"/>
</dbReference>
<comment type="caution">
    <text evidence="1">The sequence shown here is derived from an EMBL/GenBank/DDBJ whole genome shotgun (WGS) entry which is preliminary data.</text>
</comment>